<dbReference type="Proteomes" id="UP000541770">
    <property type="component" value="Unassembled WGS sequence"/>
</dbReference>
<evidence type="ECO:0000313" key="1">
    <source>
        <dbReference type="EMBL" id="MBA6065929.1"/>
    </source>
</evidence>
<name>A0A7W2PYV8_9PSED</name>
<dbReference type="EMBL" id="JACGDE010000009">
    <property type="protein sequence ID" value="MBA6065929.1"/>
    <property type="molecule type" value="Genomic_DNA"/>
</dbReference>
<evidence type="ECO:0000313" key="2">
    <source>
        <dbReference type="Proteomes" id="UP000541770"/>
    </source>
</evidence>
<dbReference type="AlphaFoldDB" id="A0A7W2PYV8"/>
<organism evidence="1 2">
    <name type="scientific">Pseudomonas mosselii</name>
    <dbReference type="NCBI Taxonomy" id="78327"/>
    <lineage>
        <taxon>Bacteria</taxon>
        <taxon>Pseudomonadati</taxon>
        <taxon>Pseudomonadota</taxon>
        <taxon>Gammaproteobacteria</taxon>
        <taxon>Pseudomonadales</taxon>
        <taxon>Pseudomonadaceae</taxon>
        <taxon>Pseudomonas</taxon>
    </lineage>
</organism>
<dbReference type="RefSeq" id="WP_182323233.1">
    <property type="nucleotide sequence ID" value="NZ_JACGDE010000009.1"/>
</dbReference>
<gene>
    <name evidence="1" type="ORF">H4C75_14300</name>
</gene>
<dbReference type="Pfam" id="PF10076">
    <property type="entry name" value="Phage_Mu_Gp48"/>
    <property type="match status" value="1"/>
</dbReference>
<proteinExistence type="predicted"/>
<comment type="caution">
    <text evidence="1">The sequence shown here is derived from an EMBL/GenBank/DDBJ whole genome shotgun (WGS) entry which is preliminary data.</text>
</comment>
<dbReference type="InterPro" id="IPR018755">
    <property type="entry name" value="Phage_Mu_Gp48"/>
</dbReference>
<accession>A0A7W2PYV8</accession>
<sequence length="197" mass="21045">MKSQAAQLRLLLPPEAYNVDGPILSASLDAEASALDAAQISGDRLYDQIWPDIGASLDDWERVLGLPDPCVASENLAVRQRIAAVLAKLNGAGGQSRAFFIQLAESLGYTVSITEYKPARAGVAVAGDAIHGDSWTSTWMINSEPVTVFVAKAGSAAAGEALAVWGNKLLECRMRDMQPAHATLLFSYGVKNAEDWR</sequence>
<reference evidence="1 2" key="1">
    <citation type="submission" date="2020-07" db="EMBL/GenBank/DDBJ databases">
        <title>Diversity of carbapenemase encoding genes among Pseudomonas putida group clinical isolates in a tertiary Brazilian hospital.</title>
        <authorList>
            <person name="Alberto-Lei F."/>
            <person name="Nodari C.S."/>
            <person name="Streling A.P."/>
            <person name="Paulino J.T."/>
            <person name="Bessa-Neto F.O."/>
            <person name="Cayo R."/>
            <person name="Gales A.C."/>
        </authorList>
    </citation>
    <scope>NUCLEOTIDE SEQUENCE [LARGE SCALE GENOMIC DNA]</scope>
    <source>
        <strain evidence="1 2">14802</strain>
    </source>
</reference>
<protein>
    <submittedName>
        <fullName evidence="1">DUF2313 domain-containing protein</fullName>
    </submittedName>
</protein>